<protein>
    <submittedName>
        <fullName evidence="2">PrsW family intramembrane metalloprotease</fullName>
    </submittedName>
</protein>
<dbReference type="EMBL" id="QMDW01000018">
    <property type="protein sequence ID" value="RJX48615.1"/>
    <property type="molecule type" value="Genomic_DNA"/>
</dbReference>
<keyword evidence="3" id="KW-1185">Reference proteome</keyword>
<organism evidence="2 3">
    <name type="scientific">Halonotius pteroides</name>
    <dbReference type="NCBI Taxonomy" id="268735"/>
    <lineage>
        <taxon>Archaea</taxon>
        <taxon>Methanobacteriati</taxon>
        <taxon>Methanobacteriota</taxon>
        <taxon>Stenosarchaea group</taxon>
        <taxon>Halobacteria</taxon>
        <taxon>Halobacteriales</taxon>
        <taxon>Haloferacaceae</taxon>
        <taxon>Halonotius</taxon>
    </lineage>
</organism>
<comment type="caution">
    <text evidence="2">The sequence shown here is derived from an EMBL/GenBank/DDBJ whole genome shotgun (WGS) entry which is preliminary data.</text>
</comment>
<dbReference type="Proteomes" id="UP000281564">
    <property type="component" value="Unassembled WGS sequence"/>
</dbReference>
<accession>A0A3A6PXP0</accession>
<name>A0A3A6PXP0_9EURY</name>
<feature type="transmembrane region" description="Helical" evidence="1">
    <location>
        <begin position="173"/>
        <end position="193"/>
    </location>
</feature>
<dbReference type="Pfam" id="PF13367">
    <property type="entry name" value="PrsW-protease"/>
    <property type="match status" value="1"/>
</dbReference>
<evidence type="ECO:0000256" key="1">
    <source>
        <dbReference type="SAM" id="Phobius"/>
    </source>
</evidence>
<reference evidence="2 3" key="1">
    <citation type="submission" date="2018-06" db="EMBL/GenBank/DDBJ databases">
        <title>Halonotius sp. F13-13 a new haloarchaeeon isolated from a solar saltern from Isla Cristina, Huelva, Spain.</title>
        <authorList>
            <person name="Duran-Viseras A."/>
            <person name="Sanchez-Porro C."/>
            <person name="Ventosa A."/>
        </authorList>
    </citation>
    <scope>NUCLEOTIDE SEQUENCE [LARGE SCALE GENOMIC DNA]</scope>
    <source>
        <strain evidence="2 3">CECT 7525</strain>
    </source>
</reference>
<dbReference type="PANTHER" id="PTHR36844">
    <property type="entry name" value="PROTEASE PRSW"/>
    <property type="match status" value="1"/>
</dbReference>
<evidence type="ECO:0000313" key="3">
    <source>
        <dbReference type="Proteomes" id="UP000281564"/>
    </source>
</evidence>
<feature type="transmembrane region" description="Helical" evidence="1">
    <location>
        <begin position="73"/>
        <end position="90"/>
    </location>
</feature>
<gene>
    <name evidence="2" type="ORF">DP106_11355</name>
</gene>
<feature type="transmembrane region" description="Helical" evidence="1">
    <location>
        <begin position="102"/>
        <end position="120"/>
    </location>
</feature>
<dbReference type="OrthoDB" id="248468at2157"/>
<keyword evidence="1" id="KW-0812">Transmembrane</keyword>
<dbReference type="GO" id="GO:0008237">
    <property type="term" value="F:metallopeptidase activity"/>
    <property type="evidence" value="ECO:0007669"/>
    <property type="project" value="UniProtKB-KW"/>
</dbReference>
<dbReference type="RefSeq" id="WP_120085390.1">
    <property type="nucleotide sequence ID" value="NZ_QMDW01000018.1"/>
</dbReference>
<evidence type="ECO:0000313" key="2">
    <source>
        <dbReference type="EMBL" id="RJX48615.1"/>
    </source>
</evidence>
<feature type="transmembrane region" description="Helical" evidence="1">
    <location>
        <begin position="258"/>
        <end position="279"/>
    </location>
</feature>
<dbReference type="InterPro" id="IPR026898">
    <property type="entry name" value="PrsW"/>
</dbReference>
<feature type="transmembrane region" description="Helical" evidence="1">
    <location>
        <begin position="285"/>
        <end position="307"/>
    </location>
</feature>
<keyword evidence="2" id="KW-0482">Metalloprotease</keyword>
<proteinExistence type="predicted"/>
<feature type="transmembrane region" description="Helical" evidence="1">
    <location>
        <begin position="47"/>
        <end position="66"/>
    </location>
</feature>
<dbReference type="AlphaFoldDB" id="A0A3A6PXP0"/>
<dbReference type="PANTHER" id="PTHR36844:SF1">
    <property type="entry name" value="PROTEASE PRSW"/>
    <property type="match status" value="1"/>
</dbReference>
<keyword evidence="2" id="KW-0378">Hydrolase</keyword>
<keyword evidence="2" id="KW-0645">Protease</keyword>
<dbReference type="GO" id="GO:0006508">
    <property type="term" value="P:proteolysis"/>
    <property type="evidence" value="ECO:0007669"/>
    <property type="project" value="UniProtKB-KW"/>
</dbReference>
<sequence>MDDTEEPVEAAAEKSRDLYEIASWEERTSIDGAAVALFWLLTRTAKWIVVLLALGILAGIGGIAALSDPAVGMLTLLSVVPAAGLTLYVYRSDVTDAEPLSLLVTTFLLSILFATFAALFNSYAERYFRPLGVLGMPLFFFLIVGPGEETVKLLAVRLYAYTDRRFDAVIDGAVYGAVAGLGFATIENALYILRQLSESGELAELTIGLSAVAAGGDITAVRALAGPGHVIYSSIAGYYLGLAKFNPANRGPIVVKGLLLAAAIHATYNSTVSIGSFAITRITGLPGLGGFLVYVIIFDSIFGLFLLRKLWRYRRHYLETTDAEPGEPTADD</sequence>
<keyword evidence="1" id="KW-0472">Membrane</keyword>
<keyword evidence="1" id="KW-1133">Transmembrane helix</keyword>